<comment type="caution">
    <text evidence="1">The sequence shown here is derived from an EMBL/GenBank/DDBJ whole genome shotgun (WGS) entry which is preliminary data.</text>
</comment>
<evidence type="ECO:0000313" key="1">
    <source>
        <dbReference type="EMBL" id="GBP34656.1"/>
    </source>
</evidence>
<proteinExistence type="predicted"/>
<sequence length="160" mass="17487">MGVVIPIPVSSEILVYDERDASTPYCVRVEALFCRTIAADSPNSPSIRVENVRALPFPTTACVKNGEVRTRTSFNFRLKIVGDAVSALVSNQVPSLILLFPILSIRPLAHLLQKSGYAFAASARIHVKYMHVSSVRIYVPTNSAIAVIAVTCTRHPPVDR</sequence>
<gene>
    <name evidence="1" type="ORF">EVAR_19047_1</name>
</gene>
<dbReference type="AlphaFoldDB" id="A0A4C1V848"/>
<dbReference type="Proteomes" id="UP000299102">
    <property type="component" value="Unassembled WGS sequence"/>
</dbReference>
<dbReference type="EMBL" id="BGZK01000291">
    <property type="protein sequence ID" value="GBP34656.1"/>
    <property type="molecule type" value="Genomic_DNA"/>
</dbReference>
<reference evidence="1 2" key="1">
    <citation type="journal article" date="2019" name="Commun. Biol.">
        <title>The bagworm genome reveals a unique fibroin gene that provides high tensile strength.</title>
        <authorList>
            <person name="Kono N."/>
            <person name="Nakamura H."/>
            <person name="Ohtoshi R."/>
            <person name="Tomita M."/>
            <person name="Numata K."/>
            <person name="Arakawa K."/>
        </authorList>
    </citation>
    <scope>NUCLEOTIDE SEQUENCE [LARGE SCALE GENOMIC DNA]</scope>
</reference>
<keyword evidence="2" id="KW-1185">Reference proteome</keyword>
<organism evidence="1 2">
    <name type="scientific">Eumeta variegata</name>
    <name type="common">Bagworm moth</name>
    <name type="synonym">Eumeta japonica</name>
    <dbReference type="NCBI Taxonomy" id="151549"/>
    <lineage>
        <taxon>Eukaryota</taxon>
        <taxon>Metazoa</taxon>
        <taxon>Ecdysozoa</taxon>
        <taxon>Arthropoda</taxon>
        <taxon>Hexapoda</taxon>
        <taxon>Insecta</taxon>
        <taxon>Pterygota</taxon>
        <taxon>Neoptera</taxon>
        <taxon>Endopterygota</taxon>
        <taxon>Lepidoptera</taxon>
        <taxon>Glossata</taxon>
        <taxon>Ditrysia</taxon>
        <taxon>Tineoidea</taxon>
        <taxon>Psychidae</taxon>
        <taxon>Oiketicinae</taxon>
        <taxon>Eumeta</taxon>
    </lineage>
</organism>
<name>A0A4C1V848_EUMVA</name>
<protein>
    <submittedName>
        <fullName evidence="1">Uncharacterized protein</fullName>
    </submittedName>
</protein>
<accession>A0A4C1V848</accession>
<evidence type="ECO:0000313" key="2">
    <source>
        <dbReference type="Proteomes" id="UP000299102"/>
    </source>
</evidence>